<reference evidence="2 3" key="1">
    <citation type="submission" date="2021-01" db="EMBL/GenBank/DDBJ databases">
        <title>Genome seq and assembly of Devosia sp. G19.</title>
        <authorList>
            <person name="Chhetri G."/>
        </authorList>
    </citation>
    <scope>NUCLEOTIDE SEQUENCE [LARGE SCALE GENOMIC DNA]</scope>
    <source>
        <strain evidence="2 3">G19</strain>
    </source>
</reference>
<feature type="signal peptide" evidence="1">
    <location>
        <begin position="1"/>
        <end position="24"/>
    </location>
</feature>
<evidence type="ECO:0000313" key="2">
    <source>
        <dbReference type="EMBL" id="QQR34637.1"/>
    </source>
</evidence>
<dbReference type="RefSeq" id="WP_201652676.1">
    <property type="nucleotide sequence ID" value="NZ_CP068047.1"/>
</dbReference>
<dbReference type="EMBL" id="CP068047">
    <property type="protein sequence ID" value="QQR34637.1"/>
    <property type="molecule type" value="Genomic_DNA"/>
</dbReference>
<keyword evidence="3" id="KW-1185">Reference proteome</keyword>
<sequence>MLPTLARLLVAPISLLVCPGAAFALMPLAQPEPFAGIDPGRSETFVGAWTIRIPTREMGIPDTVLATCERPVRIKAADETHIFYLGPRETEADAAMELQRLNEGAMWEPIAGGPSFFAFWVGQDLFYLYDEVPQVEADWGYPYIYTRCANED</sequence>
<evidence type="ECO:0000313" key="3">
    <source>
        <dbReference type="Proteomes" id="UP000595460"/>
    </source>
</evidence>
<name>A0ABX7BSZ6_9HYPH</name>
<dbReference type="Proteomes" id="UP000595460">
    <property type="component" value="Chromosome"/>
</dbReference>
<organism evidence="2 3">
    <name type="scientific">Devosia oryziradicis</name>
    <dbReference type="NCBI Taxonomy" id="2801335"/>
    <lineage>
        <taxon>Bacteria</taxon>
        <taxon>Pseudomonadati</taxon>
        <taxon>Pseudomonadota</taxon>
        <taxon>Alphaproteobacteria</taxon>
        <taxon>Hyphomicrobiales</taxon>
        <taxon>Devosiaceae</taxon>
        <taxon>Devosia</taxon>
    </lineage>
</organism>
<gene>
    <name evidence="2" type="ORF">JI749_09560</name>
</gene>
<accession>A0ABX7BSZ6</accession>
<evidence type="ECO:0000256" key="1">
    <source>
        <dbReference type="SAM" id="SignalP"/>
    </source>
</evidence>
<proteinExistence type="predicted"/>
<keyword evidence="1" id="KW-0732">Signal</keyword>
<feature type="chain" id="PRO_5047231086" description="Alkaline proteinase inhibitor/ Outer membrane lipoprotein Omp19 domain-containing protein" evidence="1">
    <location>
        <begin position="25"/>
        <end position="152"/>
    </location>
</feature>
<protein>
    <recommendedName>
        <fullName evidence="4">Alkaline proteinase inhibitor/ Outer membrane lipoprotein Omp19 domain-containing protein</fullName>
    </recommendedName>
</protein>
<evidence type="ECO:0008006" key="4">
    <source>
        <dbReference type="Google" id="ProtNLM"/>
    </source>
</evidence>